<dbReference type="InterPro" id="IPR045851">
    <property type="entry name" value="AMP-bd_C_sf"/>
</dbReference>
<dbReference type="InterPro" id="IPR023393">
    <property type="entry name" value="START-like_dom_sf"/>
</dbReference>
<feature type="domain" description="Coenzyme Q-binding protein COQ10 START" evidence="6">
    <location>
        <begin position="18"/>
        <end position="116"/>
    </location>
</feature>
<dbReference type="InterPro" id="IPR042099">
    <property type="entry name" value="ANL_N_sf"/>
</dbReference>
<dbReference type="AlphaFoldDB" id="A0A848LK00"/>
<dbReference type="InterPro" id="IPR005031">
    <property type="entry name" value="COQ10_START"/>
</dbReference>
<comment type="similarity">
    <text evidence="1">Belongs to the ATP-dependent AMP-binding enzyme family.</text>
</comment>
<keyword evidence="3" id="KW-0436">Ligase</keyword>
<dbReference type="RefSeq" id="WP_169347309.1">
    <property type="nucleotide sequence ID" value="NZ_JABBJJ010000119.1"/>
</dbReference>
<evidence type="ECO:0000259" key="6">
    <source>
        <dbReference type="Pfam" id="PF03364"/>
    </source>
</evidence>
<dbReference type="EMBL" id="JABBJJ010000119">
    <property type="protein sequence ID" value="NMO18033.1"/>
    <property type="molecule type" value="Genomic_DNA"/>
</dbReference>
<dbReference type="Gene3D" id="3.30.300.30">
    <property type="match status" value="1"/>
</dbReference>
<feature type="domain" description="AMP-binding enzyme C-terminal" evidence="7">
    <location>
        <begin position="594"/>
        <end position="668"/>
    </location>
</feature>
<dbReference type="CDD" id="cd08861">
    <property type="entry name" value="OtcD1_ARO-CYC_like"/>
    <property type="match status" value="1"/>
</dbReference>
<organism evidence="8 9">
    <name type="scientific">Pyxidicoccus fallax</name>
    <dbReference type="NCBI Taxonomy" id="394095"/>
    <lineage>
        <taxon>Bacteria</taxon>
        <taxon>Pseudomonadati</taxon>
        <taxon>Myxococcota</taxon>
        <taxon>Myxococcia</taxon>
        <taxon>Myxococcales</taxon>
        <taxon>Cystobacterineae</taxon>
        <taxon>Myxococcaceae</taxon>
        <taxon>Pyxidicoccus</taxon>
    </lineage>
</organism>
<dbReference type="Pfam" id="PF13193">
    <property type="entry name" value="AMP-binding_C"/>
    <property type="match status" value="1"/>
</dbReference>
<evidence type="ECO:0000256" key="3">
    <source>
        <dbReference type="ARBA" id="ARBA00022598"/>
    </source>
</evidence>
<dbReference type="Gene3D" id="3.30.530.20">
    <property type="match status" value="1"/>
</dbReference>
<dbReference type="PANTHER" id="PTHR24096:SF149">
    <property type="entry name" value="AMP-BINDING DOMAIN-CONTAINING PROTEIN-RELATED"/>
    <property type="match status" value="1"/>
</dbReference>
<dbReference type="InterPro" id="IPR000873">
    <property type="entry name" value="AMP-dep_synth/lig_dom"/>
</dbReference>
<dbReference type="Gene3D" id="3.40.50.12780">
    <property type="entry name" value="N-terminal domain of ligase-like"/>
    <property type="match status" value="1"/>
</dbReference>
<proteinExistence type="inferred from homology"/>
<dbReference type="InterPro" id="IPR025110">
    <property type="entry name" value="AMP-bd_C"/>
</dbReference>
<evidence type="ECO:0000259" key="7">
    <source>
        <dbReference type="Pfam" id="PF13193"/>
    </source>
</evidence>
<evidence type="ECO:0000313" key="8">
    <source>
        <dbReference type="EMBL" id="NMO18033.1"/>
    </source>
</evidence>
<dbReference type="Pfam" id="PF00501">
    <property type="entry name" value="AMP-binding"/>
    <property type="match status" value="1"/>
</dbReference>
<evidence type="ECO:0000259" key="5">
    <source>
        <dbReference type="Pfam" id="PF00501"/>
    </source>
</evidence>
<dbReference type="SUPFAM" id="SSF56801">
    <property type="entry name" value="Acetyl-CoA synthetase-like"/>
    <property type="match status" value="1"/>
</dbReference>
<dbReference type="PANTHER" id="PTHR24096">
    <property type="entry name" value="LONG-CHAIN-FATTY-ACID--COA LIGASE"/>
    <property type="match status" value="1"/>
</dbReference>
<reference evidence="8 9" key="1">
    <citation type="submission" date="2020-04" db="EMBL/GenBank/DDBJ databases">
        <title>Draft genome of Pyxidicoccus fallax type strain.</title>
        <authorList>
            <person name="Whitworth D.E."/>
        </authorList>
    </citation>
    <scope>NUCLEOTIDE SEQUENCE [LARGE SCALE GENOMIC DNA]</scope>
    <source>
        <strain evidence="8 9">DSM 14698</strain>
    </source>
</reference>
<dbReference type="GO" id="GO:0016405">
    <property type="term" value="F:CoA-ligase activity"/>
    <property type="evidence" value="ECO:0007669"/>
    <property type="project" value="TreeGrafter"/>
</dbReference>
<feature type="domain" description="AMP-dependent synthetase/ligase" evidence="5">
    <location>
        <begin position="184"/>
        <end position="544"/>
    </location>
</feature>
<protein>
    <submittedName>
        <fullName evidence="8">AMP-binding protein</fullName>
    </submittedName>
</protein>
<evidence type="ECO:0000313" key="9">
    <source>
        <dbReference type="Proteomes" id="UP000518300"/>
    </source>
</evidence>
<dbReference type="PROSITE" id="PS00455">
    <property type="entry name" value="AMP_BINDING"/>
    <property type="match status" value="1"/>
</dbReference>
<evidence type="ECO:0000256" key="2">
    <source>
        <dbReference type="ARBA" id="ARBA00008918"/>
    </source>
</evidence>
<sequence>MSETASFRLEHSTWIRQEPARVFELILAVDRWPEIFPSCVAASVLEQGERTMRIELTARIGGGTHTARSRRVLSPTGYRIDFEQESPLPPLTAVSGSWEVVSEPGFGCRVVLIRDCTVAGGSDRFATAHDAEQWLRKVLDGSSREELRALKVASERGRTSVRELMTLTRPPFTPPGHRYDELLRATARRSPHRDALRHGGISLTFRALDALTDAVAHVLRDELGVRPGEVVALTACLRPEALITFLAISRVGAVVTPINPLYGPREIEHQLRDTEAVAAVLTGDMYVLAAGLRERLPGLRRRVGFAGAASGDDALLELAARQPPWPFPEVEVDADAVLSIPYSSGTSGLPKGVMLSHRNLVSNALQFVAAHHVTEADVLLNGLPVLLSMHLGASMASGATQVLLDRWDARHLMHLAREHEATQLYTVTPMVAALTALEDLESLRAPRLRFISSGASSLDVRVARQASTRLGIPVLQGFGLTEASPLTHATPVFAGYQGPPGACGLPVPDTEQRIVDTATGEQEVSPGTVGQLCIRGPQVMRGYWKGEEETRRALRDGWLYTGDLVFVDDEGFLHYVDRLKDVIKHQGHSIAPAELEAVLKEHPAVKDCLVVALDVGHDEQLPYAFVVPRPGALEPERILAEVNPRLAGYKRIARIEFVNALPRSGAGKPLRRLLREKAQQSAASQKGPSAIPTGA</sequence>
<dbReference type="Proteomes" id="UP000518300">
    <property type="component" value="Unassembled WGS sequence"/>
</dbReference>
<evidence type="ECO:0000256" key="4">
    <source>
        <dbReference type="SAM" id="MobiDB-lite"/>
    </source>
</evidence>
<keyword evidence="9" id="KW-1185">Reference proteome</keyword>
<feature type="region of interest" description="Disordered" evidence="4">
    <location>
        <begin position="676"/>
        <end position="695"/>
    </location>
</feature>
<evidence type="ECO:0000256" key="1">
    <source>
        <dbReference type="ARBA" id="ARBA00006432"/>
    </source>
</evidence>
<gene>
    <name evidence="8" type="ORF">HG543_24700</name>
</gene>
<comment type="similarity">
    <text evidence="2">Belongs to the ribosome association toxin RatA family.</text>
</comment>
<accession>A0A848LK00</accession>
<dbReference type="Pfam" id="PF03364">
    <property type="entry name" value="Polyketide_cyc"/>
    <property type="match status" value="1"/>
</dbReference>
<dbReference type="InterPro" id="IPR020845">
    <property type="entry name" value="AMP-binding_CS"/>
</dbReference>
<dbReference type="SUPFAM" id="SSF55961">
    <property type="entry name" value="Bet v1-like"/>
    <property type="match status" value="1"/>
</dbReference>
<comment type="caution">
    <text evidence="8">The sequence shown here is derived from an EMBL/GenBank/DDBJ whole genome shotgun (WGS) entry which is preliminary data.</text>
</comment>
<name>A0A848LK00_9BACT</name>